<keyword evidence="5 6" id="KW-0663">Pyridoxal phosphate</keyword>
<dbReference type="PANTHER" id="PTHR43094:SF1">
    <property type="entry name" value="AMINOTRANSFERASE CLASS-III"/>
    <property type="match status" value="1"/>
</dbReference>
<evidence type="ECO:0000256" key="4">
    <source>
        <dbReference type="ARBA" id="ARBA00022679"/>
    </source>
</evidence>
<comment type="cofactor">
    <cofactor evidence="1">
        <name>pyridoxal 5'-phosphate</name>
        <dbReference type="ChEBI" id="CHEBI:597326"/>
    </cofactor>
</comment>
<dbReference type="Pfam" id="PF00202">
    <property type="entry name" value="Aminotran_3"/>
    <property type="match status" value="1"/>
</dbReference>
<proteinExistence type="inferred from homology"/>
<evidence type="ECO:0000313" key="8">
    <source>
        <dbReference type="Proteomes" id="UP000220836"/>
    </source>
</evidence>
<dbReference type="GO" id="GO:0005829">
    <property type="term" value="C:cytosol"/>
    <property type="evidence" value="ECO:0007669"/>
    <property type="project" value="TreeGrafter"/>
</dbReference>
<dbReference type="CDD" id="cd00610">
    <property type="entry name" value="OAT_like"/>
    <property type="match status" value="1"/>
</dbReference>
<dbReference type="NCBIfam" id="NF005682">
    <property type="entry name" value="PRK07480.1"/>
    <property type="match status" value="1"/>
</dbReference>
<evidence type="ECO:0000256" key="6">
    <source>
        <dbReference type="RuleBase" id="RU003560"/>
    </source>
</evidence>
<dbReference type="PANTHER" id="PTHR43094">
    <property type="entry name" value="AMINOTRANSFERASE"/>
    <property type="match status" value="1"/>
</dbReference>
<dbReference type="AlphaFoldDB" id="A0A238KJV3"/>
<reference evidence="7 8" key="1">
    <citation type="submission" date="2017-05" db="EMBL/GenBank/DDBJ databases">
        <authorList>
            <person name="Song R."/>
            <person name="Chenine A.L."/>
            <person name="Ruprecht R.M."/>
        </authorList>
    </citation>
    <scope>NUCLEOTIDE SEQUENCE [LARGE SCALE GENOMIC DNA]</scope>
    <source>
        <strain evidence="7 8">CECT 8663</strain>
    </source>
</reference>
<accession>A0A238KJV3</accession>
<evidence type="ECO:0000256" key="5">
    <source>
        <dbReference type="ARBA" id="ARBA00022898"/>
    </source>
</evidence>
<keyword evidence="3 7" id="KW-0032">Aminotransferase</keyword>
<keyword evidence="7" id="KW-0670">Pyruvate</keyword>
<dbReference type="GO" id="GO:0030170">
    <property type="term" value="F:pyridoxal phosphate binding"/>
    <property type="evidence" value="ECO:0007669"/>
    <property type="project" value="InterPro"/>
</dbReference>
<dbReference type="EMBL" id="FXYH01000008">
    <property type="protein sequence ID" value="SMX43000.1"/>
    <property type="molecule type" value="Genomic_DNA"/>
</dbReference>
<dbReference type="SUPFAM" id="SSF53383">
    <property type="entry name" value="PLP-dependent transferases"/>
    <property type="match status" value="1"/>
</dbReference>
<keyword evidence="4 7" id="KW-0808">Transferase</keyword>
<dbReference type="GO" id="GO:0016223">
    <property type="term" value="F:beta-alanine:pyruvate transaminase activity"/>
    <property type="evidence" value="ECO:0007669"/>
    <property type="project" value="UniProtKB-EC"/>
</dbReference>
<evidence type="ECO:0000256" key="3">
    <source>
        <dbReference type="ARBA" id="ARBA00022576"/>
    </source>
</evidence>
<dbReference type="PROSITE" id="PS00600">
    <property type="entry name" value="AA_TRANSFER_CLASS_3"/>
    <property type="match status" value="1"/>
</dbReference>
<dbReference type="InterPro" id="IPR005814">
    <property type="entry name" value="Aminotrans_3"/>
</dbReference>
<name>A0A238KJV3_9RHOB</name>
<evidence type="ECO:0000256" key="1">
    <source>
        <dbReference type="ARBA" id="ARBA00001933"/>
    </source>
</evidence>
<evidence type="ECO:0000313" key="7">
    <source>
        <dbReference type="EMBL" id="SMX43000.1"/>
    </source>
</evidence>
<evidence type="ECO:0000256" key="2">
    <source>
        <dbReference type="ARBA" id="ARBA00008954"/>
    </source>
</evidence>
<dbReference type="Proteomes" id="UP000220836">
    <property type="component" value="Unassembled WGS sequence"/>
</dbReference>
<dbReference type="EC" id="2.6.1.18" evidence="7"/>
<dbReference type="Gene3D" id="3.90.1150.10">
    <property type="entry name" value="Aspartate Aminotransferase, domain 1"/>
    <property type="match status" value="1"/>
</dbReference>
<gene>
    <name evidence="7" type="ORF">PEV8663_02571</name>
</gene>
<dbReference type="InterPro" id="IPR049704">
    <property type="entry name" value="Aminotrans_3_PPA_site"/>
</dbReference>
<comment type="similarity">
    <text evidence="2 6">Belongs to the class-III pyridoxal-phosphate-dependent aminotransferase family.</text>
</comment>
<protein>
    <submittedName>
        <fullName evidence="7">Omega-amino acid--pyruvate aminotransferase</fullName>
        <ecNumber evidence="7">2.6.1.18</ecNumber>
    </submittedName>
</protein>
<dbReference type="InterPro" id="IPR015422">
    <property type="entry name" value="PyrdxlP-dep_Trfase_small"/>
</dbReference>
<dbReference type="InterPro" id="IPR015424">
    <property type="entry name" value="PyrdxlP-dep_Trfase"/>
</dbReference>
<sequence length="492" mass="53803">MCSLGMVQLFTVIDSWEFDHILAVTLLEASPMTILSTNTPSEELRRVDAAHHMHPFTNNSELGDKGARVVTRASGCWLTDSDGNRILDAMAGLWCVNIGYGREELAEAAKRQMLELPYYNTFFQTSHVPAIALAARLAELAPGDLNSVFFAGSGSEANDTNLRMVRTYWQAKGQPDRNVIIGRWNGYHGSTVGAMSLGGMKGMHEQGGVLDGIEHIDQPNWWSEGGDMSPDEFGLERARQLEEKILEIGADRVAAFIAEPVQGAGGVIIAPDTYWPEIQRIVDKYGILLIADEVICGFGRTGNWFASQALGLRPHIMTIAKGLSSGYQPIGGSIVCDEVAEVIGGVEFNHGYTYSGHPVACAVALENLRIMEDEKIVERVRDDTGPYLKERFESLGDHPLVGEVKIIGMMGSLALTPNKAIRAPFTSDVGTVGFICRERCFANNLIMRHVGDRMIISPPLVISRDEIDTLVERARLSLDETLVALQAQGLMA</sequence>
<dbReference type="Gene3D" id="3.40.640.10">
    <property type="entry name" value="Type I PLP-dependent aspartate aminotransferase-like (Major domain)"/>
    <property type="match status" value="1"/>
</dbReference>
<dbReference type="InterPro" id="IPR015421">
    <property type="entry name" value="PyrdxlP-dep_Trfase_major"/>
</dbReference>
<dbReference type="FunFam" id="3.40.640.10:FF:000014">
    <property type="entry name" value="Adenosylmethionine-8-amino-7-oxononanoate aminotransferase, probable"/>
    <property type="match status" value="1"/>
</dbReference>
<keyword evidence="8" id="KW-1185">Reference proteome</keyword>
<organism evidence="7 8">
    <name type="scientific">Pelagimonas varians</name>
    <dbReference type="NCBI Taxonomy" id="696760"/>
    <lineage>
        <taxon>Bacteria</taxon>
        <taxon>Pseudomonadati</taxon>
        <taxon>Pseudomonadota</taxon>
        <taxon>Alphaproteobacteria</taxon>
        <taxon>Rhodobacterales</taxon>
        <taxon>Roseobacteraceae</taxon>
        <taxon>Pelagimonas</taxon>
    </lineage>
</organism>